<dbReference type="EMBL" id="CP000010">
    <property type="protein sequence ID" value="AAU48443.1"/>
    <property type="molecule type" value="Genomic_DNA"/>
</dbReference>
<keyword evidence="8" id="KW-1185">Reference proteome</keyword>
<dbReference type="PANTHER" id="PTHR30201:SF2">
    <property type="entry name" value="2-(5''-TRIPHOSPHORIBOSYL)-3'-DEPHOSPHOCOENZYME-A SYNTHASE"/>
    <property type="match status" value="1"/>
</dbReference>
<dbReference type="AlphaFoldDB" id="A0A0H2WHY7"/>
<sequence length="356" mass="36600">MSSIWASQYFPPATRNASDGADARDSRGRRRHPTFAAHRLASLTATATATATAAATPASIPTPTPRPTSTATPTPTATAIAANAVRCLRVEIDTWPKPGLVSHVDAGSHDDMTADTFYRSAAALAPFFAELADAGARDAGMPALRKIGLRAERAMLAATGGVNTHRGAIFGLGLLCAAAGLRGSRERRAQRGQAAGATLGDLVAARWGDEIAGGPRAADSHGARAARRYGAGGARAEAAGGFARVYAVGVPALRDGARRARGDAEAARVHACFALIAALDDDTNLLHRGGRDGLDFAQRTAREFLAAGGVGACDWRARAAAAHRAFVARRLSPGGAADLLAMSLFVVALDDARALP</sequence>
<dbReference type="Proteomes" id="UP000006693">
    <property type="component" value="Chromosome 1"/>
</dbReference>
<dbReference type="Pfam" id="PF01874">
    <property type="entry name" value="CitG"/>
    <property type="match status" value="1"/>
</dbReference>
<dbReference type="InterPro" id="IPR002736">
    <property type="entry name" value="CitG"/>
</dbReference>
<evidence type="ECO:0000256" key="2">
    <source>
        <dbReference type="ARBA" id="ARBA00022679"/>
    </source>
</evidence>
<keyword evidence="4 5" id="KW-0067">ATP-binding</keyword>
<dbReference type="PATRIC" id="fig|243160.12.peg.3107"/>
<feature type="region of interest" description="Disordered" evidence="6">
    <location>
        <begin position="11"/>
        <end position="31"/>
    </location>
</feature>
<dbReference type="HOGENOM" id="CLU_063197_0_0_4"/>
<evidence type="ECO:0000313" key="7">
    <source>
        <dbReference type="EMBL" id="AAU48443.1"/>
    </source>
</evidence>
<dbReference type="NCBIfam" id="TIGR03132">
    <property type="entry name" value="malonate_mdcB"/>
    <property type="match status" value="1"/>
</dbReference>
<dbReference type="PANTHER" id="PTHR30201">
    <property type="entry name" value="TRIPHOSPHORIBOSYL-DEPHOSPHO-COA SYNTHASE"/>
    <property type="match status" value="1"/>
</dbReference>
<name>A0A0H2WHY7_BURMA</name>
<dbReference type="InterPro" id="IPR017555">
    <property type="entry name" value="TriPribosyl-deP-CoA_syn"/>
</dbReference>
<dbReference type="GO" id="GO:0005524">
    <property type="term" value="F:ATP binding"/>
    <property type="evidence" value="ECO:0007669"/>
    <property type="project" value="UniProtKB-KW"/>
</dbReference>
<evidence type="ECO:0000256" key="6">
    <source>
        <dbReference type="SAM" id="MobiDB-lite"/>
    </source>
</evidence>
<comment type="similarity">
    <text evidence="5">Belongs to the CitG/MdcB family.</text>
</comment>
<protein>
    <recommendedName>
        <fullName evidence="5">Probable 2-(5''-triphosphoribosyl)-3'-dephosphocoenzyme-A synthase</fullName>
        <shortName evidence="5">2-(5''-triphosphoribosyl)-3'-dephospho-CoA synthase</shortName>
        <ecNumber evidence="5">2.4.2.52</ecNumber>
    </recommendedName>
</protein>
<dbReference type="eggNOG" id="COG1767">
    <property type="taxonomic scope" value="Bacteria"/>
</dbReference>
<accession>A0A0H2WHY7</accession>
<dbReference type="GO" id="GO:0046917">
    <property type="term" value="F:triphosphoribosyl-dephospho-CoA synthase activity"/>
    <property type="evidence" value="ECO:0007669"/>
    <property type="project" value="UniProtKB-UniRule"/>
</dbReference>
<evidence type="ECO:0000256" key="4">
    <source>
        <dbReference type="ARBA" id="ARBA00022840"/>
    </source>
</evidence>
<dbReference type="KEGG" id="bma:BMA3032"/>
<evidence type="ECO:0000256" key="5">
    <source>
        <dbReference type="HAMAP-Rule" id="MF_01883"/>
    </source>
</evidence>
<evidence type="ECO:0000256" key="1">
    <source>
        <dbReference type="ARBA" id="ARBA00001210"/>
    </source>
</evidence>
<dbReference type="HAMAP" id="MF_01883">
    <property type="entry name" value="MdcB"/>
    <property type="match status" value="1"/>
</dbReference>
<proteinExistence type="inferred from homology"/>
<dbReference type="GO" id="GO:0051191">
    <property type="term" value="P:prosthetic group biosynthetic process"/>
    <property type="evidence" value="ECO:0007669"/>
    <property type="project" value="TreeGrafter"/>
</dbReference>
<gene>
    <name evidence="7" type="primary">citG</name>
    <name evidence="5" type="synonym">mdcB</name>
    <name evidence="7" type="ordered locus">BMA3032</name>
</gene>
<comment type="function">
    <text evidence="5">Involved in the formation of 2-(5''-phosphoribosyl)-3'-dephosphocoenzyme-A, the prosthetic group of the acyl-carrier protein of the malonate decarboxylase.</text>
</comment>
<comment type="catalytic activity">
    <reaction evidence="1 5">
        <text>3'-dephospho-CoA + ATP = 2'-(5''-triphospho-alpha-D-ribosyl)-3'-dephospho-CoA + adenine</text>
        <dbReference type="Rhea" id="RHEA:15117"/>
        <dbReference type="ChEBI" id="CHEBI:16708"/>
        <dbReference type="ChEBI" id="CHEBI:30616"/>
        <dbReference type="ChEBI" id="CHEBI:57328"/>
        <dbReference type="ChEBI" id="CHEBI:61378"/>
        <dbReference type="EC" id="2.4.2.52"/>
    </reaction>
</comment>
<evidence type="ECO:0000313" key="8">
    <source>
        <dbReference type="Proteomes" id="UP000006693"/>
    </source>
</evidence>
<reference evidence="7 8" key="1">
    <citation type="journal article" date="2004" name="Proc. Natl. Acad. Sci. U.S.A.">
        <title>Structural flexibility in the Burkholderia mallei genome.</title>
        <authorList>
            <person name="Nierman W.C."/>
            <person name="DeShazer D."/>
            <person name="Kim H.S."/>
            <person name="Tettelin H."/>
            <person name="Nelson K.E."/>
            <person name="Feldblyum T."/>
            <person name="Ulrich R.L."/>
            <person name="Ronning C.M."/>
            <person name="Brinkac L.M."/>
            <person name="Daugherty S.C."/>
            <person name="Davidsen T.D."/>
            <person name="Deboy R.T."/>
            <person name="Dimitrov G."/>
            <person name="Dodson R.J."/>
            <person name="Durkin A.S."/>
            <person name="Gwinn M.L."/>
            <person name="Haft D.H."/>
            <person name="Khouri H."/>
            <person name="Kolonay J.F."/>
            <person name="Madupu R."/>
            <person name="Mohammoud Y."/>
            <person name="Nelson W.C."/>
            <person name="Radune D."/>
            <person name="Romero C.M."/>
            <person name="Sarria S."/>
            <person name="Selengut J."/>
            <person name="Shamblin C."/>
            <person name="Sullivan S.A."/>
            <person name="White O."/>
            <person name="Yu Y."/>
            <person name="Zafar N."/>
            <person name="Zhou L."/>
            <person name="Fraser C.M."/>
        </authorList>
    </citation>
    <scope>NUCLEOTIDE SEQUENCE [LARGE SCALE GENOMIC DNA]</scope>
    <source>
        <strain evidence="7 8">ATCC 23344</strain>
    </source>
</reference>
<feature type="region of interest" description="Disordered" evidence="6">
    <location>
        <begin position="51"/>
        <end position="74"/>
    </location>
</feature>
<evidence type="ECO:0000256" key="3">
    <source>
        <dbReference type="ARBA" id="ARBA00022741"/>
    </source>
</evidence>
<keyword evidence="3 5" id="KW-0547">Nucleotide-binding</keyword>
<dbReference type="EC" id="2.4.2.52" evidence="5"/>
<keyword evidence="2 5" id="KW-0808">Transferase</keyword>
<organism evidence="7 8">
    <name type="scientific">Burkholderia mallei (strain ATCC 23344)</name>
    <dbReference type="NCBI Taxonomy" id="243160"/>
    <lineage>
        <taxon>Bacteria</taxon>
        <taxon>Pseudomonadati</taxon>
        <taxon>Pseudomonadota</taxon>
        <taxon>Betaproteobacteria</taxon>
        <taxon>Burkholderiales</taxon>
        <taxon>Burkholderiaceae</taxon>
        <taxon>Burkholderia</taxon>
        <taxon>pseudomallei group</taxon>
    </lineage>
</organism>
<dbReference type="Gene3D" id="1.10.4200.10">
    <property type="entry name" value="Triphosphoribosyl-dephospho-CoA protein"/>
    <property type="match status" value="2"/>
</dbReference>